<gene>
    <name evidence="2" type="ORF">PFISCL1PPCAC_4553</name>
</gene>
<keyword evidence="1" id="KW-0732">Signal</keyword>
<accession>A0AAV5V1Q8</accession>
<organism evidence="2 3">
    <name type="scientific">Pristionchus fissidentatus</name>
    <dbReference type="NCBI Taxonomy" id="1538716"/>
    <lineage>
        <taxon>Eukaryota</taxon>
        <taxon>Metazoa</taxon>
        <taxon>Ecdysozoa</taxon>
        <taxon>Nematoda</taxon>
        <taxon>Chromadorea</taxon>
        <taxon>Rhabditida</taxon>
        <taxon>Rhabditina</taxon>
        <taxon>Diplogasteromorpha</taxon>
        <taxon>Diplogasteroidea</taxon>
        <taxon>Neodiplogasteridae</taxon>
        <taxon>Pristionchus</taxon>
    </lineage>
</organism>
<evidence type="ECO:0000313" key="2">
    <source>
        <dbReference type="EMBL" id="GMT13256.1"/>
    </source>
</evidence>
<proteinExistence type="predicted"/>
<feature type="chain" id="PRO_5043618956" evidence="1">
    <location>
        <begin position="31"/>
        <end position="192"/>
    </location>
</feature>
<reference evidence="2" key="1">
    <citation type="submission" date="2023-10" db="EMBL/GenBank/DDBJ databases">
        <title>Genome assembly of Pristionchus species.</title>
        <authorList>
            <person name="Yoshida K."/>
            <person name="Sommer R.J."/>
        </authorList>
    </citation>
    <scope>NUCLEOTIDE SEQUENCE</scope>
    <source>
        <strain evidence="2">RS5133</strain>
    </source>
</reference>
<sequence>RAVICGETTRMHRSIVLVAATALLASYVDAQCNLLPETAPPAGSVNFIPQVSNTADGRRMWSCAYSVYGRFGAGGAAMMTNDNIFFCNPAVGIWTNGNGYSRLTTMTCVRPQTPYGPYCTLVEIQNANPMARSTFYALGNQVVTCPGGQRMQIVNGPIATSLRCEGPTKRFFATLPNGTTQAVNLPQIRCMP</sequence>
<dbReference type="AlphaFoldDB" id="A0AAV5V1Q8"/>
<dbReference type="EMBL" id="BTSY01000002">
    <property type="protein sequence ID" value="GMT13256.1"/>
    <property type="molecule type" value="Genomic_DNA"/>
</dbReference>
<evidence type="ECO:0000256" key="1">
    <source>
        <dbReference type="SAM" id="SignalP"/>
    </source>
</evidence>
<feature type="signal peptide" evidence="1">
    <location>
        <begin position="1"/>
        <end position="30"/>
    </location>
</feature>
<keyword evidence="3" id="KW-1185">Reference proteome</keyword>
<name>A0AAV5V1Q8_9BILA</name>
<dbReference type="Proteomes" id="UP001432322">
    <property type="component" value="Unassembled WGS sequence"/>
</dbReference>
<evidence type="ECO:0000313" key="3">
    <source>
        <dbReference type="Proteomes" id="UP001432322"/>
    </source>
</evidence>
<comment type="caution">
    <text evidence="2">The sequence shown here is derived from an EMBL/GenBank/DDBJ whole genome shotgun (WGS) entry which is preliminary data.</text>
</comment>
<protein>
    <submittedName>
        <fullName evidence="2">Uncharacterized protein</fullName>
    </submittedName>
</protein>
<feature type="non-terminal residue" evidence="2">
    <location>
        <position position="1"/>
    </location>
</feature>